<dbReference type="Proteomes" id="UP001525961">
    <property type="component" value="Unassembled WGS sequence"/>
</dbReference>
<proteinExistence type="predicted"/>
<evidence type="ECO:0000313" key="2">
    <source>
        <dbReference type="Proteomes" id="UP001525961"/>
    </source>
</evidence>
<reference evidence="1 2" key="1">
    <citation type="journal article" date="2022" name="Front. Microbiol.">
        <title>High genomic differentiation and limited gene flow indicate recent cryptic speciation within the genus Laspinema (cyanobacteria).</title>
        <authorList>
            <person name="Stanojkovic A."/>
            <person name="Skoupy S."/>
            <person name="Skaloud P."/>
            <person name="Dvorak P."/>
        </authorList>
    </citation>
    <scope>NUCLEOTIDE SEQUENCE [LARGE SCALE GENOMIC DNA]</scope>
    <source>
        <strain evidence="1 2">D3b</strain>
    </source>
</reference>
<organism evidence="1 2">
    <name type="scientific">Laspinema olomoucense D3b</name>
    <dbReference type="NCBI Taxonomy" id="2953688"/>
    <lineage>
        <taxon>Bacteria</taxon>
        <taxon>Bacillati</taxon>
        <taxon>Cyanobacteriota</taxon>
        <taxon>Cyanophyceae</taxon>
        <taxon>Oscillatoriophycideae</taxon>
        <taxon>Oscillatoriales</taxon>
        <taxon>Laspinemataceae</taxon>
        <taxon>Laspinema</taxon>
        <taxon>Laspinema olomoucense</taxon>
    </lineage>
</organism>
<keyword evidence="2" id="KW-1185">Reference proteome</keyword>
<dbReference type="EMBL" id="JAMXFA010000080">
    <property type="protein sequence ID" value="MCT7981611.1"/>
    <property type="molecule type" value="Genomic_DNA"/>
</dbReference>
<sequence>MRRHQFSTLQPLRSHLEQSALFSSLSSLAAKFPAVTSAVVIPSLLSFCRVQRDGAETGMTGRSPQTTV</sequence>
<name>A0ABT2NFY9_9CYAN</name>
<protein>
    <submittedName>
        <fullName evidence="1">Uncharacterized protein</fullName>
    </submittedName>
</protein>
<dbReference type="RefSeq" id="WP_261198504.1">
    <property type="nucleotide sequence ID" value="NZ_JAMXFA010000080.1"/>
</dbReference>
<gene>
    <name evidence="1" type="ORF">NG792_28210</name>
</gene>
<comment type="caution">
    <text evidence="1">The sequence shown here is derived from an EMBL/GenBank/DDBJ whole genome shotgun (WGS) entry which is preliminary data.</text>
</comment>
<evidence type="ECO:0000313" key="1">
    <source>
        <dbReference type="EMBL" id="MCT7981611.1"/>
    </source>
</evidence>
<accession>A0ABT2NFY9</accession>